<proteinExistence type="predicted"/>
<gene>
    <name evidence="2" type="ORF">MtrunA17_Chr5g0423281</name>
</gene>
<dbReference type="Pfam" id="PF07797">
    <property type="entry name" value="DUF1639"/>
    <property type="match status" value="1"/>
</dbReference>
<dbReference type="AlphaFoldDB" id="A0A396HTR6"/>
<sequence>MVSHTTEPMSLTPNRHFHKFTLPKWETQHNLTCTNISIIDTAGASTSADRRSSREDDDDEGVANVREKLMHEATRMKSPNLRKESDDDAETLKPWFVRRGRQKRVMKAPITASQVRNDGVVARDDDLVSSRLRSIVDSNKIERPKFCIPISRKEKEEDFLTFLGRAPRQRPIKRPKKVQKQINVFPGLWLREVTAEMYEVHDTNQNGRFGKRKMRGKGF</sequence>
<evidence type="ECO:0008006" key="4">
    <source>
        <dbReference type="Google" id="ProtNLM"/>
    </source>
</evidence>
<dbReference type="InterPro" id="IPR012438">
    <property type="entry name" value="DUF1639"/>
</dbReference>
<dbReference type="Gramene" id="rna31162">
    <property type="protein sequence ID" value="RHN55883.1"/>
    <property type="gene ID" value="gene31162"/>
</dbReference>
<dbReference type="PANTHER" id="PTHR33130:SF87">
    <property type="entry name" value="DUF1639 FAMILY PROTEIN"/>
    <property type="match status" value="1"/>
</dbReference>
<evidence type="ECO:0000256" key="1">
    <source>
        <dbReference type="SAM" id="MobiDB-lite"/>
    </source>
</evidence>
<organism evidence="2 3">
    <name type="scientific">Medicago truncatula</name>
    <name type="common">Barrel medic</name>
    <name type="synonym">Medicago tribuloides</name>
    <dbReference type="NCBI Taxonomy" id="3880"/>
    <lineage>
        <taxon>Eukaryota</taxon>
        <taxon>Viridiplantae</taxon>
        <taxon>Streptophyta</taxon>
        <taxon>Embryophyta</taxon>
        <taxon>Tracheophyta</taxon>
        <taxon>Spermatophyta</taxon>
        <taxon>Magnoliopsida</taxon>
        <taxon>eudicotyledons</taxon>
        <taxon>Gunneridae</taxon>
        <taxon>Pentapetalae</taxon>
        <taxon>rosids</taxon>
        <taxon>fabids</taxon>
        <taxon>Fabales</taxon>
        <taxon>Fabaceae</taxon>
        <taxon>Papilionoideae</taxon>
        <taxon>50 kb inversion clade</taxon>
        <taxon>NPAAA clade</taxon>
        <taxon>Hologalegina</taxon>
        <taxon>IRL clade</taxon>
        <taxon>Trifolieae</taxon>
        <taxon>Medicago</taxon>
    </lineage>
</organism>
<evidence type="ECO:0000313" key="2">
    <source>
        <dbReference type="EMBL" id="RHN55883.1"/>
    </source>
</evidence>
<reference evidence="3" key="1">
    <citation type="journal article" date="2018" name="Nat. Plants">
        <title>Whole-genome landscape of Medicago truncatula symbiotic genes.</title>
        <authorList>
            <person name="Pecrix Y."/>
            <person name="Staton S.E."/>
            <person name="Sallet E."/>
            <person name="Lelandais-Briere C."/>
            <person name="Moreau S."/>
            <person name="Carrere S."/>
            <person name="Blein T."/>
            <person name="Jardinaud M.F."/>
            <person name="Latrasse D."/>
            <person name="Zouine M."/>
            <person name="Zahm M."/>
            <person name="Kreplak J."/>
            <person name="Mayjonade B."/>
            <person name="Satge C."/>
            <person name="Perez M."/>
            <person name="Cauet S."/>
            <person name="Marande W."/>
            <person name="Chantry-Darmon C."/>
            <person name="Lopez-Roques C."/>
            <person name="Bouchez O."/>
            <person name="Berard A."/>
            <person name="Debelle F."/>
            <person name="Munos S."/>
            <person name="Bendahmane A."/>
            <person name="Berges H."/>
            <person name="Niebel A."/>
            <person name="Buitink J."/>
            <person name="Frugier F."/>
            <person name="Benhamed M."/>
            <person name="Crespi M."/>
            <person name="Gouzy J."/>
            <person name="Gamas P."/>
        </authorList>
    </citation>
    <scope>NUCLEOTIDE SEQUENCE [LARGE SCALE GENOMIC DNA]</scope>
    <source>
        <strain evidence="3">cv. Jemalong A17</strain>
    </source>
</reference>
<protein>
    <recommendedName>
        <fullName evidence="4">DUF1639 family protein</fullName>
    </recommendedName>
</protein>
<dbReference type="Proteomes" id="UP000265566">
    <property type="component" value="Chromosome 5"/>
</dbReference>
<dbReference type="PANTHER" id="PTHR33130">
    <property type="entry name" value="PUTATIVE (DUF1639)-RELATED"/>
    <property type="match status" value="1"/>
</dbReference>
<evidence type="ECO:0000313" key="3">
    <source>
        <dbReference type="Proteomes" id="UP000265566"/>
    </source>
</evidence>
<accession>A0A396HTR6</accession>
<comment type="caution">
    <text evidence="2">The sequence shown here is derived from an EMBL/GenBank/DDBJ whole genome shotgun (WGS) entry which is preliminary data.</text>
</comment>
<feature type="region of interest" description="Disordered" evidence="1">
    <location>
        <begin position="43"/>
        <end position="63"/>
    </location>
</feature>
<name>A0A396HTR6_MEDTR</name>
<dbReference type="EMBL" id="PSQE01000005">
    <property type="protein sequence ID" value="RHN55883.1"/>
    <property type="molecule type" value="Genomic_DNA"/>
</dbReference>